<gene>
    <name evidence="1" type="ORF">QAD02_010252</name>
</gene>
<organism evidence="1 2">
    <name type="scientific">Eretmocerus hayati</name>
    <dbReference type="NCBI Taxonomy" id="131215"/>
    <lineage>
        <taxon>Eukaryota</taxon>
        <taxon>Metazoa</taxon>
        <taxon>Ecdysozoa</taxon>
        <taxon>Arthropoda</taxon>
        <taxon>Hexapoda</taxon>
        <taxon>Insecta</taxon>
        <taxon>Pterygota</taxon>
        <taxon>Neoptera</taxon>
        <taxon>Endopterygota</taxon>
        <taxon>Hymenoptera</taxon>
        <taxon>Apocrita</taxon>
        <taxon>Proctotrupomorpha</taxon>
        <taxon>Chalcidoidea</taxon>
        <taxon>Aphelinidae</taxon>
        <taxon>Aphelininae</taxon>
        <taxon>Eretmocerus</taxon>
    </lineage>
</organism>
<name>A0ACC2NBJ9_9HYME</name>
<accession>A0ACC2NBJ9</accession>
<sequence>MSPASQGALEVERYIGSCLISSTGRPLMQKPLQGGCRSQEQQQQASQFRIPPKQIGRPFDSQCQPMSPTGGTWAGGMPLISMASSSRRGNPRNSPGQHQVLNDQVSGHMQARIPLSRLAVHTQGAPLIVSGRYHNNRTKVQGGSNPANFPGGSTSQPNLRGNQPPRSNNKPTVPDQKRMQQQQPTPCNRVTDASGVSGKDATVQGTTSANIDSLSIASDESSGSNNSENSLPRIIKPRKRRKKDRKPLMVNPVTPNNLSSDTKPVDDSQQSNVPVSASIAVTTCARSEPPHQAHQPHFVSKCYESGSNGLHFLHDYNDPVTLTCAHDASIDDCLHPETLCRCRYCDSATVIWDVADTGGFQDFGDPRHRPHPHHHHHHRFSHVPATVFVRPIICPDHHVEFYDDAPCLHLRPTSSTGAAILRRSWSDPTSYFTEDLIPNRDVGVIGDRGQNSESPRSSWRGDASTASPNTSLGPSSPGGASSDGSDGCSGTLGPLEVSTEIVTSPNGHRDLEIKFYSSCGVAEENDEDSKQFEDIWSYHESKLQQDFRILLQAEE</sequence>
<proteinExistence type="predicted"/>
<evidence type="ECO:0000313" key="2">
    <source>
        <dbReference type="Proteomes" id="UP001239111"/>
    </source>
</evidence>
<comment type="caution">
    <text evidence="1">The sequence shown here is derived from an EMBL/GenBank/DDBJ whole genome shotgun (WGS) entry which is preliminary data.</text>
</comment>
<evidence type="ECO:0000313" key="1">
    <source>
        <dbReference type="EMBL" id="KAJ8668589.1"/>
    </source>
</evidence>
<protein>
    <submittedName>
        <fullName evidence="1">Uncharacterized protein</fullName>
    </submittedName>
</protein>
<reference evidence="1" key="1">
    <citation type="submission" date="2023-04" db="EMBL/GenBank/DDBJ databases">
        <title>A chromosome-level genome assembly of the parasitoid wasp Eretmocerus hayati.</title>
        <authorList>
            <person name="Zhong Y."/>
            <person name="Liu S."/>
            <person name="Liu Y."/>
        </authorList>
    </citation>
    <scope>NUCLEOTIDE SEQUENCE</scope>
    <source>
        <strain evidence="1">ZJU_SS_LIU_2023</strain>
    </source>
</reference>
<dbReference type="Proteomes" id="UP001239111">
    <property type="component" value="Chromosome 4"/>
</dbReference>
<keyword evidence="2" id="KW-1185">Reference proteome</keyword>
<dbReference type="EMBL" id="CM056744">
    <property type="protein sequence ID" value="KAJ8668589.1"/>
    <property type="molecule type" value="Genomic_DNA"/>
</dbReference>